<reference evidence="2" key="2">
    <citation type="journal article" date="2009" name="Fungal Genet. Biol.">
        <title>The 2008 update of the Aspergillus nidulans genome annotation: a community effort.</title>
        <authorList>
            <person name="Wortman J.R."/>
            <person name="Gilsenan J.M."/>
            <person name="Joardar V."/>
            <person name="Deegan J."/>
            <person name="Clutterbuck J."/>
            <person name="Andersen M.R."/>
            <person name="Archer D."/>
            <person name="Bencina M."/>
            <person name="Braus G."/>
            <person name="Coutinho P."/>
            <person name="von Dohren H."/>
            <person name="Doonan J."/>
            <person name="Driessen A.J."/>
            <person name="Durek P."/>
            <person name="Espeso E."/>
            <person name="Fekete E."/>
            <person name="Flipphi M."/>
            <person name="Estrada C.G."/>
            <person name="Geysens S."/>
            <person name="Goldman G."/>
            <person name="de Groot P.W."/>
            <person name="Hansen K."/>
            <person name="Harris S.D."/>
            <person name="Heinekamp T."/>
            <person name="Helmstaedt K."/>
            <person name="Henrissat B."/>
            <person name="Hofmann G."/>
            <person name="Homan T."/>
            <person name="Horio T."/>
            <person name="Horiuchi H."/>
            <person name="James S."/>
            <person name="Jones M."/>
            <person name="Karaffa L."/>
            <person name="Karanyi Z."/>
            <person name="Kato M."/>
            <person name="Keller N."/>
            <person name="Kelly D.E."/>
            <person name="Kiel J.A."/>
            <person name="Kim J.M."/>
            <person name="van der Klei I.J."/>
            <person name="Klis F.M."/>
            <person name="Kovalchuk A."/>
            <person name="Krasevec N."/>
            <person name="Kubicek C.P."/>
            <person name="Liu B."/>
            <person name="Maccabe A."/>
            <person name="Meyer V."/>
            <person name="Mirabito P."/>
            <person name="Miskei M."/>
            <person name="Mos M."/>
            <person name="Mullins J."/>
            <person name="Nelson D.R."/>
            <person name="Nielsen J."/>
            <person name="Oakley B.R."/>
            <person name="Osmani S.A."/>
            <person name="Pakula T."/>
            <person name="Paszewski A."/>
            <person name="Paulsen I."/>
            <person name="Pilsyk S."/>
            <person name="Pocsi I."/>
            <person name="Punt P.J."/>
            <person name="Ram A.F."/>
            <person name="Ren Q."/>
            <person name="Robellet X."/>
            <person name="Robson G."/>
            <person name="Seiboth B."/>
            <person name="van Solingen P."/>
            <person name="Specht T."/>
            <person name="Sun J."/>
            <person name="Taheri-Talesh N."/>
            <person name="Takeshita N."/>
            <person name="Ussery D."/>
            <person name="vanKuyk P.A."/>
            <person name="Visser H."/>
            <person name="van de Vondervoort P.J."/>
            <person name="de Vries R.P."/>
            <person name="Walton J."/>
            <person name="Xiang X."/>
            <person name="Xiong Y."/>
            <person name="Zeng A.P."/>
            <person name="Brandt B.W."/>
            <person name="Cornell M.J."/>
            <person name="van den Hondel C.A."/>
            <person name="Visser J."/>
            <person name="Oliver S.G."/>
            <person name="Turner G."/>
        </authorList>
    </citation>
    <scope>GENOME REANNOTATION</scope>
    <source>
        <strain evidence="2">FGSC A4 / ATCC 38163 / CBS 112.46 / NRRL 194 / M139</strain>
    </source>
</reference>
<protein>
    <submittedName>
        <fullName evidence="1">Uncharacterized protein</fullName>
    </submittedName>
</protein>
<dbReference type="EMBL" id="BN001307">
    <property type="protein sequence ID" value="CBF84578.1"/>
    <property type="molecule type" value="Genomic_DNA"/>
</dbReference>
<reference evidence="2" key="1">
    <citation type="journal article" date="2005" name="Nature">
        <title>Sequencing of Aspergillus nidulans and comparative analysis with A. fumigatus and A. oryzae.</title>
        <authorList>
            <person name="Galagan J.E."/>
            <person name="Calvo S.E."/>
            <person name="Cuomo C."/>
            <person name="Ma L.J."/>
            <person name="Wortman J.R."/>
            <person name="Batzoglou S."/>
            <person name="Lee S.I."/>
            <person name="Basturkmen M."/>
            <person name="Spevak C.C."/>
            <person name="Clutterbuck J."/>
            <person name="Kapitonov V."/>
            <person name="Jurka J."/>
            <person name="Scazzocchio C."/>
            <person name="Farman M."/>
            <person name="Butler J."/>
            <person name="Purcell S."/>
            <person name="Harris S."/>
            <person name="Braus G.H."/>
            <person name="Draht O."/>
            <person name="Busch S."/>
            <person name="D'Enfert C."/>
            <person name="Bouchier C."/>
            <person name="Goldman G.H."/>
            <person name="Bell-Pedersen D."/>
            <person name="Griffiths-Jones S."/>
            <person name="Doonan J.H."/>
            <person name="Yu J."/>
            <person name="Vienken K."/>
            <person name="Pain A."/>
            <person name="Freitag M."/>
            <person name="Selker E.U."/>
            <person name="Archer D.B."/>
            <person name="Penalva M.A."/>
            <person name="Oakley B.R."/>
            <person name="Momany M."/>
            <person name="Tanaka T."/>
            <person name="Kumagai T."/>
            <person name="Asai K."/>
            <person name="Machida M."/>
            <person name="Nierman W.C."/>
            <person name="Denning D.W."/>
            <person name="Caddick M."/>
            <person name="Hynes M."/>
            <person name="Paoletti M."/>
            <person name="Fischer R."/>
            <person name="Miller B."/>
            <person name="Dyer P."/>
            <person name="Sachs M.S."/>
            <person name="Osmani S.A."/>
            <person name="Birren B.W."/>
        </authorList>
    </citation>
    <scope>NUCLEOTIDE SEQUENCE [LARGE SCALE GENOMIC DNA]</scope>
    <source>
        <strain evidence="2">FGSC A4 / ATCC 38163 / CBS 112.46 / NRRL 194 / M139</strain>
    </source>
</reference>
<accession>C8VLA1</accession>
<sequence length="27" mass="3071">MMGSGLRVAKRAAVAQPRQLFEKLHFQ</sequence>
<keyword evidence="2" id="KW-1185">Reference proteome</keyword>
<name>C8VLA1_EMENI</name>
<dbReference type="Proteomes" id="UP000000560">
    <property type="component" value="Chromosome VII"/>
</dbReference>
<evidence type="ECO:0000313" key="1">
    <source>
        <dbReference type="EMBL" id="CBF84578.1"/>
    </source>
</evidence>
<proteinExistence type="predicted"/>
<dbReference type="AlphaFoldDB" id="C8VLA1"/>
<dbReference type="InParanoid" id="C8VLA1"/>
<evidence type="ECO:0000313" key="2">
    <source>
        <dbReference type="Proteomes" id="UP000000560"/>
    </source>
</evidence>
<gene>
    <name evidence="1" type="ORF">ANIA_11636</name>
</gene>
<organism evidence="1 2">
    <name type="scientific">Emericella nidulans (strain FGSC A4 / ATCC 38163 / CBS 112.46 / NRRL 194 / M139)</name>
    <name type="common">Aspergillus nidulans</name>
    <dbReference type="NCBI Taxonomy" id="227321"/>
    <lineage>
        <taxon>Eukaryota</taxon>
        <taxon>Fungi</taxon>
        <taxon>Dikarya</taxon>
        <taxon>Ascomycota</taxon>
        <taxon>Pezizomycotina</taxon>
        <taxon>Eurotiomycetes</taxon>
        <taxon>Eurotiomycetidae</taxon>
        <taxon>Eurotiales</taxon>
        <taxon>Aspergillaceae</taxon>
        <taxon>Aspergillus</taxon>
        <taxon>Aspergillus subgen. Nidulantes</taxon>
    </lineage>
</organism>
<dbReference type="HOGENOM" id="CLU_3415215_0_0_1"/>